<dbReference type="AlphaFoldDB" id="A0A6J6JM30"/>
<proteinExistence type="predicted"/>
<reference evidence="1" key="1">
    <citation type="submission" date="2020-05" db="EMBL/GenBank/DDBJ databases">
        <authorList>
            <person name="Chiriac C."/>
            <person name="Salcher M."/>
            <person name="Ghai R."/>
            <person name="Kavagutti S V."/>
        </authorList>
    </citation>
    <scope>NUCLEOTIDE SEQUENCE</scope>
</reference>
<sequence length="117" mass="12259">MAFSNAFFVKMSRVVIPSLIRLTTASPDLIAYASRRRSTAGGAADPGSDSPIASPIAAIVFAVYIPPQAPSPGQIAFSIWSTRSLVINPRAHAPTASKASMMVTSFPSTWPGKVEPA</sequence>
<organism evidence="1">
    <name type="scientific">freshwater metagenome</name>
    <dbReference type="NCBI Taxonomy" id="449393"/>
    <lineage>
        <taxon>unclassified sequences</taxon>
        <taxon>metagenomes</taxon>
        <taxon>ecological metagenomes</taxon>
    </lineage>
</organism>
<name>A0A6J6JM30_9ZZZZ</name>
<protein>
    <submittedName>
        <fullName evidence="1">Unannotated protein</fullName>
    </submittedName>
</protein>
<dbReference type="EMBL" id="CAEZVX010000023">
    <property type="protein sequence ID" value="CAB4638142.1"/>
    <property type="molecule type" value="Genomic_DNA"/>
</dbReference>
<accession>A0A6J6JM30</accession>
<gene>
    <name evidence="1" type="ORF">UFOPK2155_00316</name>
</gene>
<evidence type="ECO:0000313" key="1">
    <source>
        <dbReference type="EMBL" id="CAB4638142.1"/>
    </source>
</evidence>